<accession>K1S2F4</accession>
<comment type="caution">
    <text evidence="1">The sequence shown here is derived from an EMBL/GenBank/DDBJ whole genome shotgun (WGS) entry which is preliminary data.</text>
</comment>
<feature type="non-terminal residue" evidence="1">
    <location>
        <position position="173"/>
    </location>
</feature>
<reference evidence="1" key="1">
    <citation type="journal article" date="2013" name="Environ. Microbiol.">
        <title>Microbiota from the distal guts of lean and obese adolescents exhibit partial functional redundancy besides clear differences in community structure.</title>
        <authorList>
            <person name="Ferrer M."/>
            <person name="Ruiz A."/>
            <person name="Lanza F."/>
            <person name="Haange S.B."/>
            <person name="Oberbach A."/>
            <person name="Till H."/>
            <person name="Bargiela R."/>
            <person name="Campoy C."/>
            <person name="Segura M.T."/>
            <person name="Richter M."/>
            <person name="von Bergen M."/>
            <person name="Seifert J."/>
            <person name="Suarez A."/>
        </authorList>
    </citation>
    <scope>NUCLEOTIDE SEQUENCE</scope>
</reference>
<sequence>HVTDAASHFTNFISSNFGDTADSIGQMNRLGMNYVKAKVVCNTDDIYTPVLDGKQVSLCDEEDIRTALGLNDVKNPLVCGYLEMYQGNAAKKVKVELNSHFLIGPDGAHLNISGISGLAAKTSYSMFLLNAIQHKFKDIDGSSVAFVFFNVKGRDLMAIDETNTELPEKDKKI</sequence>
<proteinExistence type="predicted"/>
<evidence type="ECO:0000313" key="1">
    <source>
        <dbReference type="EMBL" id="EKC54882.1"/>
    </source>
</evidence>
<organism evidence="1">
    <name type="scientific">human gut metagenome</name>
    <dbReference type="NCBI Taxonomy" id="408170"/>
    <lineage>
        <taxon>unclassified sequences</taxon>
        <taxon>metagenomes</taxon>
        <taxon>organismal metagenomes</taxon>
    </lineage>
</organism>
<dbReference type="AlphaFoldDB" id="K1S2F4"/>
<protein>
    <submittedName>
        <fullName evidence="1">ATPase-like protein</fullName>
    </submittedName>
</protein>
<dbReference type="EMBL" id="AJWZ01008169">
    <property type="protein sequence ID" value="EKC54882.1"/>
    <property type="molecule type" value="Genomic_DNA"/>
</dbReference>
<feature type="non-terminal residue" evidence="1">
    <location>
        <position position="1"/>
    </location>
</feature>
<name>K1S2F4_9ZZZZ</name>
<gene>
    <name evidence="1" type="ORF">OBE_11839</name>
</gene>